<name>A0A328UEE1_9FIRM</name>
<accession>A0A328UEE1</accession>
<comment type="caution">
    <text evidence="1">The sequence shown here is derived from an EMBL/GenBank/DDBJ whole genome shotgun (WGS) entry which is preliminary data.</text>
</comment>
<proteinExistence type="predicted"/>
<evidence type="ECO:0000313" key="1">
    <source>
        <dbReference type="EMBL" id="RAQ21761.1"/>
    </source>
</evidence>
<keyword evidence="2" id="KW-1185">Reference proteome</keyword>
<reference evidence="1 2" key="1">
    <citation type="submission" date="2018-06" db="EMBL/GenBank/DDBJ databases">
        <title>Noncontiguous genome sequence of Ruminococcaceae bacterium ASD2818.</title>
        <authorList>
            <person name="Chaplin A.V."/>
            <person name="Sokolova S.R."/>
            <person name="Kochetkova T.O."/>
            <person name="Goltsov A.Y."/>
            <person name="Trofimov D.Y."/>
            <person name="Efimov B.A."/>
        </authorList>
    </citation>
    <scope>NUCLEOTIDE SEQUENCE [LARGE SCALE GENOMIC DNA]</scope>
    <source>
        <strain evidence="1 2">ASD2818</strain>
    </source>
</reference>
<gene>
    <name evidence="1" type="ORF">DPQ25_14270</name>
</gene>
<protein>
    <submittedName>
        <fullName evidence="1">Uncharacterized protein</fullName>
    </submittedName>
</protein>
<evidence type="ECO:0000313" key="2">
    <source>
        <dbReference type="Proteomes" id="UP000249377"/>
    </source>
</evidence>
<sequence>MAEYIEREKLLSHLFNKQDKPLDVMREITEFPAADVAPVRHGRWITGFENFSPYQKCSTCGLEIPLKATEGDMEICLYRFCPNCGARMEQEEEA</sequence>
<dbReference type="AlphaFoldDB" id="A0A328UEE1"/>
<dbReference type="Proteomes" id="UP000249377">
    <property type="component" value="Unassembled WGS sequence"/>
</dbReference>
<organism evidence="1 2">
    <name type="scientific">Hydrogeniiclostridium mannosilyticum</name>
    <dbReference type="NCBI Taxonomy" id="2764322"/>
    <lineage>
        <taxon>Bacteria</taxon>
        <taxon>Bacillati</taxon>
        <taxon>Bacillota</taxon>
        <taxon>Clostridia</taxon>
        <taxon>Eubacteriales</taxon>
        <taxon>Acutalibacteraceae</taxon>
        <taxon>Hydrogeniiclostridium</taxon>
    </lineage>
</organism>
<dbReference type="RefSeq" id="WP_112333838.1">
    <property type="nucleotide sequence ID" value="NZ_JBKYJQ010000001.1"/>
</dbReference>
<dbReference type="EMBL" id="QLYR01000030">
    <property type="protein sequence ID" value="RAQ21761.1"/>
    <property type="molecule type" value="Genomic_DNA"/>
</dbReference>